<gene>
    <name evidence="4" type="ORF">ACHAW5_004912</name>
</gene>
<dbReference type="InterPro" id="IPR018170">
    <property type="entry name" value="Aldo/ket_reductase_CS"/>
</dbReference>
<dbReference type="InterPro" id="IPR036812">
    <property type="entry name" value="NAD(P)_OxRdtase_dom_sf"/>
</dbReference>
<feature type="region of interest" description="Disordered" evidence="1">
    <location>
        <begin position="96"/>
        <end position="134"/>
    </location>
</feature>
<name>A0ABD3N8P0_9STRA</name>
<dbReference type="PANTHER" id="PTHR43827:SF13">
    <property type="entry name" value="ALDO_KETO REDUCTASE FAMILY PROTEIN"/>
    <property type="match status" value="1"/>
</dbReference>
<dbReference type="InterPro" id="IPR023210">
    <property type="entry name" value="NADP_OxRdtase_dom"/>
</dbReference>
<dbReference type="PANTHER" id="PTHR43827">
    <property type="entry name" value="2,5-DIKETO-D-GLUCONIC ACID REDUCTASE"/>
    <property type="match status" value="1"/>
</dbReference>
<feature type="signal peptide" evidence="2">
    <location>
        <begin position="1"/>
        <end position="23"/>
    </location>
</feature>
<dbReference type="PRINTS" id="PR00069">
    <property type="entry name" value="ALDKETRDTASE"/>
</dbReference>
<dbReference type="InterPro" id="IPR020471">
    <property type="entry name" value="AKR"/>
</dbReference>
<accession>A0ABD3N8P0</accession>
<protein>
    <recommendedName>
        <fullName evidence="3">NADP-dependent oxidoreductase domain-containing protein</fullName>
    </recommendedName>
</protein>
<proteinExistence type="predicted"/>
<feature type="region of interest" description="Disordered" evidence="1">
    <location>
        <begin position="217"/>
        <end position="240"/>
    </location>
</feature>
<keyword evidence="5" id="KW-1185">Reference proteome</keyword>
<evidence type="ECO:0000256" key="2">
    <source>
        <dbReference type="SAM" id="SignalP"/>
    </source>
</evidence>
<dbReference type="Proteomes" id="UP001530315">
    <property type="component" value="Unassembled WGS sequence"/>
</dbReference>
<evidence type="ECO:0000256" key="1">
    <source>
        <dbReference type="SAM" id="MobiDB-lite"/>
    </source>
</evidence>
<evidence type="ECO:0000259" key="3">
    <source>
        <dbReference type="Pfam" id="PF00248"/>
    </source>
</evidence>
<dbReference type="CDD" id="cd19071">
    <property type="entry name" value="AKR_AKR1-5-like"/>
    <property type="match status" value="1"/>
</dbReference>
<organism evidence="4 5">
    <name type="scientific">Stephanodiscus triporus</name>
    <dbReference type="NCBI Taxonomy" id="2934178"/>
    <lineage>
        <taxon>Eukaryota</taxon>
        <taxon>Sar</taxon>
        <taxon>Stramenopiles</taxon>
        <taxon>Ochrophyta</taxon>
        <taxon>Bacillariophyta</taxon>
        <taxon>Coscinodiscophyceae</taxon>
        <taxon>Thalassiosirophycidae</taxon>
        <taxon>Stephanodiscales</taxon>
        <taxon>Stephanodiscaceae</taxon>
        <taxon>Stephanodiscus</taxon>
    </lineage>
</organism>
<feature type="chain" id="PRO_5044744495" description="NADP-dependent oxidoreductase domain-containing protein" evidence="2">
    <location>
        <begin position="24"/>
        <end position="488"/>
    </location>
</feature>
<feature type="domain" description="NADP-dependent oxidoreductase" evidence="3">
    <location>
        <begin position="240"/>
        <end position="456"/>
    </location>
</feature>
<evidence type="ECO:0000313" key="5">
    <source>
        <dbReference type="Proteomes" id="UP001530315"/>
    </source>
</evidence>
<dbReference type="SUPFAM" id="SSF51430">
    <property type="entry name" value="NAD(P)-linked oxidoreductase"/>
    <property type="match status" value="2"/>
</dbReference>
<dbReference type="AlphaFoldDB" id="A0ABD3N8P0"/>
<dbReference type="Pfam" id="PF00248">
    <property type="entry name" value="Aldo_ket_red"/>
    <property type="match status" value="1"/>
</dbReference>
<keyword evidence="2" id="KW-0732">Signal</keyword>
<sequence>MVCCRSALVILLASLIISAATLSVQGPPLPHHHRIDKGPSTSRRNALLVGLASSAGGVVSLVLSSPAATADAALPSPSNPESVDLAAFNAARLVSSGGASSSPIVPQRRGGTIVPSRDPPPFLPIRGGRNGKSTVQIPRVGHSLYKTRPEEASRCVSLALRCGVRHFDAATAYGSDVEVQGALERFLGGSSSSSSGYEDETPELLRVLDDVDAAARSHADRTMGGRRSTYPSIDGSAGRQGRREGLFVSHKLSNDEQSTDVVTTKRRVKNAIARLGVGYLDLVMIHSPLTDVGRRRGTYRALLELRDAGFVRSVGVCNYGIGPLQELRELVGVNNVDDLPAINQLELSPFNTHRDVVRYCDMYGIAIGCSAWSGLSGVSGPAEGWAILSDLAKSRGMTKAQLLVRWSLQKGYVCVPRSGSLSRVERLAIAENSYGGVNPAAMDFVLTDEDIKVLDGLDIGYKAGKLGRRDGWEDGDVVGPDWDPADVV</sequence>
<dbReference type="PROSITE" id="PS00062">
    <property type="entry name" value="ALDOKETO_REDUCTASE_2"/>
    <property type="match status" value="1"/>
</dbReference>
<evidence type="ECO:0000313" key="4">
    <source>
        <dbReference type="EMBL" id="KAL3772307.1"/>
    </source>
</evidence>
<dbReference type="Gene3D" id="3.20.20.100">
    <property type="entry name" value="NADP-dependent oxidoreductase domain"/>
    <property type="match status" value="1"/>
</dbReference>
<reference evidence="4 5" key="1">
    <citation type="submission" date="2024-10" db="EMBL/GenBank/DDBJ databases">
        <title>Updated reference genomes for cyclostephanoid diatoms.</title>
        <authorList>
            <person name="Roberts W.R."/>
            <person name="Alverson A.J."/>
        </authorList>
    </citation>
    <scope>NUCLEOTIDE SEQUENCE [LARGE SCALE GENOMIC DNA]</scope>
    <source>
        <strain evidence="4 5">AJA276-08</strain>
    </source>
</reference>
<comment type="caution">
    <text evidence="4">The sequence shown here is derived from an EMBL/GenBank/DDBJ whole genome shotgun (WGS) entry which is preliminary data.</text>
</comment>
<dbReference type="EMBL" id="JALLAZ020001581">
    <property type="protein sequence ID" value="KAL3772307.1"/>
    <property type="molecule type" value="Genomic_DNA"/>
</dbReference>